<dbReference type="Pfam" id="PF00651">
    <property type="entry name" value="BTB"/>
    <property type="match status" value="1"/>
</dbReference>
<comment type="function">
    <text evidence="5">Putative transcription factor required for axon growth and guidance in the central and peripheral nervous systems. Repels CNS axons away from the midline by promoting the expression of the midline repellent sli and its receptor robo.</text>
</comment>
<dbReference type="GO" id="GO:0045476">
    <property type="term" value="P:nurse cell apoptotic process"/>
    <property type="evidence" value="ECO:0007669"/>
    <property type="project" value="UniProtKB-ARBA"/>
</dbReference>
<evidence type="ECO:0000256" key="5">
    <source>
        <dbReference type="ARBA" id="ARBA00037382"/>
    </source>
</evidence>
<dbReference type="OrthoDB" id="6359816at2759"/>
<dbReference type="GO" id="GO:0008406">
    <property type="term" value="P:gonad development"/>
    <property type="evidence" value="ECO:0007669"/>
    <property type="project" value="UniProtKB-ARBA"/>
</dbReference>
<dbReference type="GO" id="GO:0007526">
    <property type="term" value="P:larval somatic muscle development"/>
    <property type="evidence" value="ECO:0007669"/>
    <property type="project" value="UniProtKB-ARBA"/>
</dbReference>
<keyword evidence="4" id="KW-0539">Nucleus</keyword>
<evidence type="ECO:0000256" key="2">
    <source>
        <dbReference type="ARBA" id="ARBA00022782"/>
    </source>
</evidence>
<keyword evidence="2" id="KW-0221">Differentiation</keyword>
<keyword evidence="3" id="KW-0524">Neurogenesis</keyword>
<gene>
    <name evidence="6" type="ORF">LSAA_12689</name>
</gene>
<dbReference type="Gene3D" id="3.30.710.10">
    <property type="entry name" value="Potassium Channel Kv1.1, Chain A"/>
    <property type="match status" value="1"/>
</dbReference>
<dbReference type="GO" id="GO:0006357">
    <property type="term" value="P:regulation of transcription by RNA polymerase II"/>
    <property type="evidence" value="ECO:0007669"/>
    <property type="project" value="TreeGrafter"/>
</dbReference>
<dbReference type="GO" id="GO:0045467">
    <property type="term" value="P:R7 cell development"/>
    <property type="evidence" value="ECO:0007669"/>
    <property type="project" value="UniProtKB-ARBA"/>
</dbReference>
<dbReference type="InterPro" id="IPR000210">
    <property type="entry name" value="BTB/POZ_dom"/>
</dbReference>
<evidence type="ECO:0000256" key="4">
    <source>
        <dbReference type="ARBA" id="ARBA00023242"/>
    </source>
</evidence>
<organism evidence="6 7">
    <name type="scientific">Lepeophtheirus salmonis</name>
    <name type="common">Salmon louse</name>
    <name type="synonym">Caligus salmonis</name>
    <dbReference type="NCBI Taxonomy" id="72036"/>
    <lineage>
        <taxon>Eukaryota</taxon>
        <taxon>Metazoa</taxon>
        <taxon>Ecdysozoa</taxon>
        <taxon>Arthropoda</taxon>
        <taxon>Crustacea</taxon>
        <taxon>Multicrustacea</taxon>
        <taxon>Hexanauplia</taxon>
        <taxon>Copepoda</taxon>
        <taxon>Siphonostomatoida</taxon>
        <taxon>Caligidae</taxon>
        <taxon>Lepeophtheirus</taxon>
    </lineage>
</organism>
<dbReference type="GO" id="GO:0016199">
    <property type="term" value="P:axon midline choice point recognition"/>
    <property type="evidence" value="ECO:0007669"/>
    <property type="project" value="UniProtKB-ARBA"/>
</dbReference>
<keyword evidence="7" id="KW-1185">Reference proteome</keyword>
<name>A0A7R8D8K3_LEPSM</name>
<dbReference type="GO" id="GO:0005634">
    <property type="term" value="C:nucleus"/>
    <property type="evidence" value="ECO:0007669"/>
    <property type="project" value="TreeGrafter"/>
</dbReference>
<dbReference type="PANTHER" id="PTHR23110:SF111">
    <property type="entry name" value="LONGITUDINALS LACKING PROTEIN, ISOFORMS F_I_K_T"/>
    <property type="match status" value="1"/>
</dbReference>
<dbReference type="AlphaFoldDB" id="A0A7R8D8K3"/>
<dbReference type="SUPFAM" id="SSF54695">
    <property type="entry name" value="POZ domain"/>
    <property type="match status" value="1"/>
</dbReference>
<accession>A0A7R8D8K3</accession>
<evidence type="ECO:0000313" key="7">
    <source>
        <dbReference type="Proteomes" id="UP000675881"/>
    </source>
</evidence>
<dbReference type="InterPro" id="IPR051095">
    <property type="entry name" value="Dros_DevTransReg"/>
</dbReference>
<dbReference type="PANTHER" id="PTHR23110">
    <property type="entry name" value="BTB DOMAIN TRANSCRIPTION FACTOR"/>
    <property type="match status" value="1"/>
</dbReference>
<evidence type="ECO:0000256" key="3">
    <source>
        <dbReference type="ARBA" id="ARBA00022902"/>
    </source>
</evidence>
<dbReference type="GO" id="GO:0048813">
    <property type="term" value="P:dendrite morphogenesis"/>
    <property type="evidence" value="ECO:0007669"/>
    <property type="project" value="UniProtKB-ARBA"/>
</dbReference>
<dbReference type="GO" id="GO:0035167">
    <property type="term" value="P:larval lymph gland hemopoiesis"/>
    <property type="evidence" value="ECO:0007669"/>
    <property type="project" value="UniProtKB-ARBA"/>
</dbReference>
<sequence length="178" mass="20498">MGPLERLCLRWNEYESDFKQGLLDLRQNEELFDVMLISASKSIKAHKVILSVCSPKFRSIIGSAPVETRGSTSIIWNYSFPQDFQIKGLSNYFAPRNRYESQPSTSFNFSTDITPYPPHDSQELYIVSHNLKDKSFPDMEKEECNILDESNTLELTQKAYEQVKADKNALECISLEQN</sequence>
<dbReference type="PROSITE" id="PS50097">
    <property type="entry name" value="BTB"/>
    <property type="match status" value="1"/>
</dbReference>
<dbReference type="InterPro" id="IPR011333">
    <property type="entry name" value="SKP1/BTB/POZ_sf"/>
</dbReference>
<proteinExistence type="predicted"/>
<evidence type="ECO:0000256" key="1">
    <source>
        <dbReference type="ARBA" id="ARBA00022473"/>
    </source>
</evidence>
<evidence type="ECO:0000313" key="6">
    <source>
        <dbReference type="EMBL" id="CAF3009407.1"/>
    </source>
</evidence>
<dbReference type="GO" id="GO:0007464">
    <property type="term" value="P:R3/R4 cell fate commitment"/>
    <property type="evidence" value="ECO:0007669"/>
    <property type="project" value="UniProtKB-ARBA"/>
</dbReference>
<dbReference type="Proteomes" id="UP000675881">
    <property type="component" value="Chromosome 7"/>
</dbReference>
<protein>
    <submittedName>
        <fullName evidence="6">(salmon louse) hypothetical protein</fullName>
    </submittedName>
</protein>
<reference evidence="6" key="1">
    <citation type="submission" date="2021-02" db="EMBL/GenBank/DDBJ databases">
        <authorList>
            <person name="Bekaert M."/>
        </authorList>
    </citation>
    <scope>NUCLEOTIDE SEQUENCE</scope>
    <source>
        <strain evidence="6">IoA-00</strain>
    </source>
</reference>
<dbReference type="EMBL" id="HG994586">
    <property type="protein sequence ID" value="CAF3009407.1"/>
    <property type="molecule type" value="Genomic_DNA"/>
</dbReference>
<keyword evidence="1" id="KW-0217">Developmental protein</keyword>